<dbReference type="Gene3D" id="3.20.20.150">
    <property type="entry name" value="Divalent-metal-dependent TIM barrel enzymes"/>
    <property type="match status" value="1"/>
</dbReference>
<protein>
    <submittedName>
        <fullName evidence="2">Sugar phosphate isomerase/epimerase family protein</fullName>
    </submittedName>
</protein>
<dbReference type="PANTHER" id="PTHR12110:SF53">
    <property type="entry name" value="BLR5974 PROTEIN"/>
    <property type="match status" value="1"/>
</dbReference>
<dbReference type="InterPro" id="IPR050312">
    <property type="entry name" value="IolE/XylAMocC-like"/>
</dbReference>
<gene>
    <name evidence="2" type="ORF">ABGN05_09390</name>
</gene>
<reference evidence="2 3" key="1">
    <citation type="submission" date="2024-05" db="EMBL/GenBank/DDBJ databases">
        <authorList>
            <person name="Jiang F."/>
        </authorList>
    </citation>
    <scope>NUCLEOTIDE SEQUENCE [LARGE SCALE GENOMIC DNA]</scope>
    <source>
        <strain evidence="2 3">LZ166</strain>
    </source>
</reference>
<keyword evidence="3" id="KW-1185">Reference proteome</keyword>
<sequence>MIGLDDFDVLLAPGHLWFETSSAERGALRRQIEADGLRIESLNLPALDHNLCSVVPEVRARTVEVYAEAIRLAADLGAKGVVVVPGRVSGLLAPPHKESVAHLTDGAAALLDVARASGCRLFFETHPQTPLPTADALGAWVEQFATPLASIAYDVANAEFIGEDQVAAIARWGRLIGQYHLSDATRTSWRHDAIGSGTVRFGQILEAIGTGGFPGVAILEIISTDPIKDMRAGLGALVG</sequence>
<evidence type="ECO:0000259" key="1">
    <source>
        <dbReference type="Pfam" id="PF01261"/>
    </source>
</evidence>
<dbReference type="PANTHER" id="PTHR12110">
    <property type="entry name" value="HYDROXYPYRUVATE ISOMERASE"/>
    <property type="match status" value="1"/>
</dbReference>
<dbReference type="Proteomes" id="UP001556692">
    <property type="component" value="Unassembled WGS sequence"/>
</dbReference>
<dbReference type="InterPro" id="IPR013022">
    <property type="entry name" value="Xyl_isomerase-like_TIM-brl"/>
</dbReference>
<dbReference type="SUPFAM" id="SSF51658">
    <property type="entry name" value="Xylose isomerase-like"/>
    <property type="match status" value="1"/>
</dbReference>
<dbReference type="InterPro" id="IPR036237">
    <property type="entry name" value="Xyl_isomerase-like_sf"/>
</dbReference>
<proteinExistence type="predicted"/>
<name>A0ABV3SGI1_9HYPH</name>
<dbReference type="Pfam" id="PF01261">
    <property type="entry name" value="AP_endonuc_2"/>
    <property type="match status" value="1"/>
</dbReference>
<accession>A0ABV3SGI1</accession>
<feature type="domain" description="Xylose isomerase-like TIM barrel" evidence="1">
    <location>
        <begin position="3"/>
        <end position="234"/>
    </location>
</feature>
<organism evidence="2 3">
    <name type="scientific">Aquibium pacificus</name>
    <dbReference type="NCBI Taxonomy" id="3153579"/>
    <lineage>
        <taxon>Bacteria</taxon>
        <taxon>Pseudomonadati</taxon>
        <taxon>Pseudomonadota</taxon>
        <taxon>Alphaproteobacteria</taxon>
        <taxon>Hyphomicrobiales</taxon>
        <taxon>Phyllobacteriaceae</taxon>
        <taxon>Aquibium</taxon>
    </lineage>
</organism>
<keyword evidence="2" id="KW-0413">Isomerase</keyword>
<evidence type="ECO:0000313" key="3">
    <source>
        <dbReference type="Proteomes" id="UP001556692"/>
    </source>
</evidence>
<comment type="caution">
    <text evidence="2">The sequence shown here is derived from an EMBL/GenBank/DDBJ whole genome shotgun (WGS) entry which is preliminary data.</text>
</comment>
<evidence type="ECO:0000313" key="2">
    <source>
        <dbReference type="EMBL" id="MEX0405872.1"/>
    </source>
</evidence>
<dbReference type="GO" id="GO:0016853">
    <property type="term" value="F:isomerase activity"/>
    <property type="evidence" value="ECO:0007669"/>
    <property type="project" value="UniProtKB-KW"/>
</dbReference>
<dbReference type="EMBL" id="JBDPGJ010000002">
    <property type="protein sequence ID" value="MEX0405872.1"/>
    <property type="molecule type" value="Genomic_DNA"/>
</dbReference>